<proteinExistence type="predicted"/>
<gene>
    <name evidence="3" type="ORF">APLA_LOCUS17210</name>
    <name evidence="1" type="ORF">APLA_LOCUS3598</name>
    <name evidence="2" type="ORF">APLA_LOCUS7243</name>
</gene>
<evidence type="ECO:0000313" key="5">
    <source>
        <dbReference type="Proteomes" id="UP000494256"/>
    </source>
</evidence>
<sequence>MSRVKFMVRLRGRRLCRRAAACLISCGLVSTTCVPTYIRYGQVTKGKRGLKINLGAFMFADNPEFIKISNQED</sequence>
<dbReference type="Proteomes" id="UP000494256">
    <property type="component" value="Unassembled WGS sequence"/>
</dbReference>
<protein>
    <submittedName>
        <fullName evidence="1">Uncharacterized protein</fullName>
    </submittedName>
</protein>
<organism evidence="1 4">
    <name type="scientific">Arctia plantaginis</name>
    <name type="common">Wood tiger moth</name>
    <name type="synonym">Phalaena plantaginis</name>
    <dbReference type="NCBI Taxonomy" id="874455"/>
    <lineage>
        <taxon>Eukaryota</taxon>
        <taxon>Metazoa</taxon>
        <taxon>Ecdysozoa</taxon>
        <taxon>Arthropoda</taxon>
        <taxon>Hexapoda</taxon>
        <taxon>Insecta</taxon>
        <taxon>Pterygota</taxon>
        <taxon>Neoptera</taxon>
        <taxon>Endopterygota</taxon>
        <taxon>Lepidoptera</taxon>
        <taxon>Glossata</taxon>
        <taxon>Ditrysia</taxon>
        <taxon>Noctuoidea</taxon>
        <taxon>Erebidae</taxon>
        <taxon>Arctiinae</taxon>
        <taxon>Arctia</taxon>
    </lineage>
</organism>
<comment type="caution">
    <text evidence="1">The sequence shown here is derived from an EMBL/GenBank/DDBJ whole genome shotgun (WGS) entry which is preliminary data.</text>
</comment>
<evidence type="ECO:0000313" key="2">
    <source>
        <dbReference type="EMBL" id="CAB3236142.1"/>
    </source>
</evidence>
<dbReference type="AlphaFoldDB" id="A0A8S0ZC45"/>
<name>A0A8S0ZC45_ARCPL</name>
<dbReference type="Proteomes" id="UP000494106">
    <property type="component" value="Unassembled WGS sequence"/>
</dbReference>
<accession>A0A8S0ZC45</accession>
<reference evidence="4 5" key="1">
    <citation type="submission" date="2020-04" db="EMBL/GenBank/DDBJ databases">
        <authorList>
            <person name="Wallbank WR R."/>
            <person name="Pardo Diaz C."/>
            <person name="Kozak K."/>
            <person name="Martin S."/>
            <person name="Jiggins C."/>
            <person name="Moest M."/>
            <person name="Warren A I."/>
            <person name="Byers J.R.P. K."/>
            <person name="Montejo-Kovacevich G."/>
            <person name="Yen C E."/>
        </authorList>
    </citation>
    <scope>NUCLEOTIDE SEQUENCE [LARGE SCALE GENOMIC DNA]</scope>
</reference>
<keyword evidence="4" id="KW-1185">Reference proteome</keyword>
<evidence type="ECO:0000313" key="3">
    <source>
        <dbReference type="EMBL" id="CAB3260066.1"/>
    </source>
</evidence>
<evidence type="ECO:0000313" key="1">
    <source>
        <dbReference type="EMBL" id="CAB3228425.1"/>
    </source>
</evidence>
<dbReference type="EMBL" id="CADEBD010000300">
    <property type="protein sequence ID" value="CAB3236142.1"/>
    <property type="molecule type" value="Genomic_DNA"/>
</dbReference>
<dbReference type="EMBL" id="CADEBC010000346">
    <property type="protein sequence ID" value="CAB3228425.1"/>
    <property type="molecule type" value="Genomic_DNA"/>
</dbReference>
<dbReference type="OrthoDB" id="7479760at2759"/>
<evidence type="ECO:0000313" key="4">
    <source>
        <dbReference type="Proteomes" id="UP000494106"/>
    </source>
</evidence>
<dbReference type="EMBL" id="CADEBC010000694">
    <property type="protein sequence ID" value="CAB3260066.1"/>
    <property type="molecule type" value="Genomic_DNA"/>
</dbReference>